<keyword evidence="1" id="KW-0805">Transcription regulation</keyword>
<comment type="caution">
    <text evidence="4">The sequence shown here is derived from an EMBL/GenBank/DDBJ whole genome shotgun (WGS) entry which is preliminary data.</text>
</comment>
<keyword evidence="5" id="KW-1185">Reference proteome</keyword>
<dbReference type="InterPro" id="IPR018060">
    <property type="entry name" value="HTH_AraC"/>
</dbReference>
<keyword evidence="2" id="KW-0804">Transcription</keyword>
<dbReference type="Gene3D" id="1.10.10.60">
    <property type="entry name" value="Homeodomain-like"/>
    <property type="match status" value="1"/>
</dbReference>
<accession>A0A3M9MFY4</accession>
<dbReference type="GO" id="GO:0003700">
    <property type="term" value="F:DNA-binding transcription factor activity"/>
    <property type="evidence" value="ECO:0007669"/>
    <property type="project" value="InterPro"/>
</dbReference>
<dbReference type="SUPFAM" id="SSF46689">
    <property type="entry name" value="Homeodomain-like"/>
    <property type="match status" value="2"/>
</dbReference>
<dbReference type="SUPFAM" id="SSF52317">
    <property type="entry name" value="Class I glutamine amidotransferase-like"/>
    <property type="match status" value="1"/>
</dbReference>
<evidence type="ECO:0000259" key="3">
    <source>
        <dbReference type="PROSITE" id="PS01124"/>
    </source>
</evidence>
<organism evidence="4 5">
    <name type="scientific">Flexivirga caeni</name>
    <dbReference type="NCBI Taxonomy" id="2294115"/>
    <lineage>
        <taxon>Bacteria</taxon>
        <taxon>Bacillati</taxon>
        <taxon>Actinomycetota</taxon>
        <taxon>Actinomycetes</taxon>
        <taxon>Micrococcales</taxon>
        <taxon>Dermacoccaceae</taxon>
        <taxon>Flexivirga</taxon>
    </lineage>
</organism>
<dbReference type="EMBL" id="RJJQ01000003">
    <property type="protein sequence ID" value="RNI24469.1"/>
    <property type="molecule type" value="Genomic_DNA"/>
</dbReference>
<dbReference type="PANTHER" id="PTHR43130">
    <property type="entry name" value="ARAC-FAMILY TRANSCRIPTIONAL REGULATOR"/>
    <property type="match status" value="1"/>
</dbReference>
<dbReference type="Pfam" id="PF12833">
    <property type="entry name" value="HTH_18"/>
    <property type="match status" value="1"/>
</dbReference>
<dbReference type="OrthoDB" id="3194870at2"/>
<proteinExistence type="predicted"/>
<dbReference type="SMART" id="SM00342">
    <property type="entry name" value="HTH_ARAC"/>
    <property type="match status" value="1"/>
</dbReference>
<dbReference type="Pfam" id="PF01965">
    <property type="entry name" value="DJ-1_PfpI"/>
    <property type="match status" value="1"/>
</dbReference>
<feature type="domain" description="HTH araC/xylS-type" evidence="3">
    <location>
        <begin position="220"/>
        <end position="318"/>
    </location>
</feature>
<evidence type="ECO:0000313" key="4">
    <source>
        <dbReference type="EMBL" id="RNI24469.1"/>
    </source>
</evidence>
<dbReference type="InterPro" id="IPR029062">
    <property type="entry name" value="Class_I_gatase-like"/>
</dbReference>
<dbReference type="RefSeq" id="WP_123270514.1">
    <property type="nucleotide sequence ID" value="NZ_RJJQ01000003.1"/>
</dbReference>
<sequence length="325" mass="34733">MDNEPAASVPARRHQVAVLALAGAYPMEVGMPFHILGRPGLPYDVQLCATAAGPVDTADGWQMVVPHGLDAVARADTVIIPAFKHHLDGAPDDAAAALRRAHRRGARIVSICTGAFALASAGLLDGRRATTHWREAGDLQRRYPAVTVDADVLFVDEDSIVTSAGVASGIDVCLHLLRADHGAALANSVARQIVAAPRREGGQAQFIERDAPPSRQQGLGPTLEWALAHLDRPLTVADLATHAHLSPRTFARSFTAETGTTPVRWLNAARVDRARELLETTGAGIDHIADLCGLGTPANLRQHFHRITGTTPSEYRRTFATAERD</sequence>
<dbReference type="AlphaFoldDB" id="A0A3M9MFY4"/>
<dbReference type="Proteomes" id="UP000271678">
    <property type="component" value="Unassembled WGS sequence"/>
</dbReference>
<protein>
    <submittedName>
        <fullName evidence="4">Helix-turn-helix domain-containing protein</fullName>
    </submittedName>
</protein>
<dbReference type="InterPro" id="IPR009057">
    <property type="entry name" value="Homeodomain-like_sf"/>
</dbReference>
<reference evidence="4 5" key="1">
    <citation type="submission" date="2018-11" db="EMBL/GenBank/DDBJ databases">
        <title>Draft genome of Simplicispira Flexivirga sp. BO-16.</title>
        <authorList>
            <person name="Im W.T."/>
        </authorList>
    </citation>
    <scope>NUCLEOTIDE SEQUENCE [LARGE SCALE GENOMIC DNA]</scope>
    <source>
        <strain evidence="4 5">BO-16</strain>
    </source>
</reference>
<dbReference type="Gene3D" id="3.40.50.880">
    <property type="match status" value="1"/>
</dbReference>
<evidence type="ECO:0000256" key="2">
    <source>
        <dbReference type="ARBA" id="ARBA00023163"/>
    </source>
</evidence>
<dbReference type="PROSITE" id="PS01124">
    <property type="entry name" value="HTH_ARAC_FAMILY_2"/>
    <property type="match status" value="1"/>
</dbReference>
<evidence type="ECO:0000313" key="5">
    <source>
        <dbReference type="Proteomes" id="UP000271678"/>
    </source>
</evidence>
<dbReference type="PANTHER" id="PTHR43130:SF3">
    <property type="entry name" value="HTH-TYPE TRANSCRIPTIONAL REGULATOR RV1931C"/>
    <property type="match status" value="1"/>
</dbReference>
<gene>
    <name evidence="4" type="ORF">EFY87_05540</name>
</gene>
<dbReference type="GO" id="GO:0043565">
    <property type="term" value="F:sequence-specific DNA binding"/>
    <property type="evidence" value="ECO:0007669"/>
    <property type="project" value="InterPro"/>
</dbReference>
<name>A0A3M9MFY4_9MICO</name>
<dbReference type="CDD" id="cd03137">
    <property type="entry name" value="GATase1_AraC_1"/>
    <property type="match status" value="1"/>
</dbReference>
<dbReference type="InterPro" id="IPR052158">
    <property type="entry name" value="INH-QAR"/>
</dbReference>
<evidence type="ECO:0000256" key="1">
    <source>
        <dbReference type="ARBA" id="ARBA00023015"/>
    </source>
</evidence>
<dbReference type="InterPro" id="IPR002818">
    <property type="entry name" value="DJ-1/PfpI"/>
</dbReference>